<reference evidence="1" key="1">
    <citation type="journal article" date="2021" name="Proc. Natl. Acad. Sci. U.S.A.">
        <title>A Catalog of Tens of Thousands of Viruses from Human Metagenomes Reveals Hidden Associations with Chronic Diseases.</title>
        <authorList>
            <person name="Tisza M.J."/>
            <person name="Buck C.B."/>
        </authorList>
    </citation>
    <scope>NUCLEOTIDE SEQUENCE</scope>
    <source>
        <strain evidence="1">CtnN38</strain>
    </source>
</reference>
<proteinExistence type="predicted"/>
<sequence length="41" mass="4825">MYIDQAQASIIQHVKHFNNKFFIVHTFHLLNTRSKVAISLL</sequence>
<dbReference type="EMBL" id="BK015077">
    <property type="protein sequence ID" value="DAD90129.1"/>
    <property type="molecule type" value="Genomic_DNA"/>
</dbReference>
<protein>
    <submittedName>
        <fullName evidence="1">Uncharacterized protein</fullName>
    </submittedName>
</protein>
<accession>A0A8S5N625</accession>
<evidence type="ECO:0000313" key="1">
    <source>
        <dbReference type="EMBL" id="DAD90129.1"/>
    </source>
</evidence>
<organism evidence="1">
    <name type="scientific">Siphoviridae sp. ctnN38</name>
    <dbReference type="NCBI Taxonomy" id="2826455"/>
    <lineage>
        <taxon>Viruses</taxon>
        <taxon>Duplodnaviria</taxon>
        <taxon>Heunggongvirae</taxon>
        <taxon>Uroviricota</taxon>
        <taxon>Caudoviricetes</taxon>
    </lineage>
</organism>
<name>A0A8S5N625_9CAUD</name>